<dbReference type="GO" id="GO:0005762">
    <property type="term" value="C:mitochondrial large ribosomal subunit"/>
    <property type="evidence" value="ECO:0007669"/>
    <property type="project" value="TreeGrafter"/>
</dbReference>
<dbReference type="Gene3D" id="3.40.30.10">
    <property type="entry name" value="Glutaredoxin"/>
    <property type="match status" value="1"/>
</dbReference>
<dbReference type="PANTHER" id="PTHR21396">
    <property type="entry name" value="39S RIBOSOMAL PROTEIN L43"/>
    <property type="match status" value="1"/>
</dbReference>
<comment type="similarity">
    <text evidence="2">Belongs to the mitochondrion-specific ribosomal protein mL43 family.</text>
</comment>
<dbReference type="RefSeq" id="XP_062627929.1">
    <property type="nucleotide sequence ID" value="XM_062771945.1"/>
</dbReference>
<protein>
    <recommendedName>
        <fullName evidence="6">Large ribosomal subunit protein mL43</fullName>
    </recommendedName>
</protein>
<proteinExistence type="inferred from homology"/>
<dbReference type="GO" id="GO:0032543">
    <property type="term" value="P:mitochondrial translation"/>
    <property type="evidence" value="ECO:0007669"/>
    <property type="project" value="InterPro"/>
</dbReference>
<keyword evidence="5" id="KW-0687">Ribonucleoprotein</keyword>
<evidence type="ECO:0000313" key="8">
    <source>
        <dbReference type="EMBL" id="WOO81897.1"/>
    </source>
</evidence>
<keyword evidence="9" id="KW-1185">Reference proteome</keyword>
<evidence type="ECO:0000256" key="3">
    <source>
        <dbReference type="ARBA" id="ARBA00022980"/>
    </source>
</evidence>
<dbReference type="EMBL" id="CP086717">
    <property type="protein sequence ID" value="WOO81897.1"/>
    <property type="molecule type" value="Genomic_DNA"/>
</dbReference>
<dbReference type="AlphaFoldDB" id="A0AAF1BIS2"/>
<evidence type="ECO:0000313" key="9">
    <source>
        <dbReference type="Proteomes" id="UP000827549"/>
    </source>
</evidence>
<evidence type="ECO:0000256" key="1">
    <source>
        <dbReference type="ARBA" id="ARBA00004173"/>
    </source>
</evidence>
<evidence type="ECO:0000259" key="7">
    <source>
        <dbReference type="SMART" id="SM00916"/>
    </source>
</evidence>
<dbReference type="Pfam" id="PF05047">
    <property type="entry name" value="L51_S25_CI-B8"/>
    <property type="match status" value="1"/>
</dbReference>
<comment type="subcellular location">
    <subcellularLocation>
        <location evidence="1">Mitochondrion</location>
    </subcellularLocation>
</comment>
<organism evidence="8 9">
    <name type="scientific">Vanrija pseudolonga</name>
    <dbReference type="NCBI Taxonomy" id="143232"/>
    <lineage>
        <taxon>Eukaryota</taxon>
        <taxon>Fungi</taxon>
        <taxon>Dikarya</taxon>
        <taxon>Basidiomycota</taxon>
        <taxon>Agaricomycotina</taxon>
        <taxon>Tremellomycetes</taxon>
        <taxon>Trichosporonales</taxon>
        <taxon>Trichosporonaceae</taxon>
        <taxon>Vanrija</taxon>
    </lineage>
</organism>
<gene>
    <name evidence="8" type="primary">mrpl51</name>
    <name evidence="8" type="ORF">LOC62_04G005412</name>
</gene>
<name>A0AAF1BIS2_9TREE</name>
<keyword evidence="3 8" id="KW-0689">Ribosomal protein</keyword>
<dbReference type="InterPro" id="IPR039927">
    <property type="entry name" value="Ribosomal_mL43"/>
</dbReference>
<sequence length="149" mass="16171">MVRLGAINNLTRSVPVPGYNHFLTPLRKIVFDYDAESPAQAGLRDYLARPLLSMAKANPDIEVVVRKLKRGKAGVIRGHYTNGRDKVICVNNLKDHEVAKKVDLVLNSSGAKIKNLKNSTLEAGPGGEAARGIWSALHDASKQGGGYRI</sequence>
<dbReference type="Proteomes" id="UP000827549">
    <property type="component" value="Chromosome 4"/>
</dbReference>
<reference evidence="8" key="1">
    <citation type="submission" date="2023-10" db="EMBL/GenBank/DDBJ databases">
        <authorList>
            <person name="Noh H."/>
        </authorList>
    </citation>
    <scope>NUCLEOTIDE SEQUENCE</scope>
    <source>
        <strain evidence="8">DUCC4014</strain>
    </source>
</reference>
<accession>A0AAF1BIS2</accession>
<evidence type="ECO:0000256" key="2">
    <source>
        <dbReference type="ARBA" id="ARBA00006073"/>
    </source>
</evidence>
<evidence type="ECO:0000256" key="5">
    <source>
        <dbReference type="ARBA" id="ARBA00023274"/>
    </source>
</evidence>
<dbReference type="SMART" id="SM00916">
    <property type="entry name" value="L51_S25_CI-B8"/>
    <property type="match status" value="1"/>
</dbReference>
<dbReference type="InterPro" id="IPR007741">
    <property type="entry name" value="Ribosomal_mL43/mS25/NADH_DH"/>
</dbReference>
<keyword evidence="4" id="KW-0496">Mitochondrion</keyword>
<evidence type="ECO:0000256" key="6">
    <source>
        <dbReference type="ARBA" id="ARBA00035188"/>
    </source>
</evidence>
<dbReference type="GeneID" id="87808641"/>
<feature type="domain" description="Ribosomal protein/NADH dehydrogenase" evidence="7">
    <location>
        <begin position="35"/>
        <end position="109"/>
    </location>
</feature>
<dbReference type="GO" id="GO:0003735">
    <property type="term" value="F:structural constituent of ribosome"/>
    <property type="evidence" value="ECO:0007669"/>
    <property type="project" value="InterPro"/>
</dbReference>
<dbReference type="InterPro" id="IPR036249">
    <property type="entry name" value="Thioredoxin-like_sf"/>
</dbReference>
<evidence type="ECO:0000256" key="4">
    <source>
        <dbReference type="ARBA" id="ARBA00023128"/>
    </source>
</evidence>
<dbReference type="PANTHER" id="PTHR21396:SF2">
    <property type="entry name" value="LARGE RIBOSOMAL SUBUNIT PROTEIN ML43"/>
    <property type="match status" value="1"/>
</dbReference>
<dbReference type="SUPFAM" id="SSF52833">
    <property type="entry name" value="Thioredoxin-like"/>
    <property type="match status" value="1"/>
</dbReference>